<dbReference type="Proteomes" id="UP000265768">
    <property type="component" value="Unassembled WGS sequence"/>
</dbReference>
<dbReference type="PANTHER" id="PTHR30055:SF151">
    <property type="entry name" value="TRANSCRIPTIONAL REGULATORY PROTEIN"/>
    <property type="match status" value="1"/>
</dbReference>
<sequence length="219" mass="23156">MGRPRTPLLDRRRIGAAALKLADEQGALSIPALARSLGVAPSALYYHVTGRDEIIALMREELILTSDLSPDPSQPWDRALEDWARSYRDAFAAHPGAVPLLAVAPLAEPFMHAMYERVAGLLLDAGFAGEHVLPLVTALESFVLGSALDLVAPSVMLSGVDREAAPRLSAVLDQGSAGGGRAERAFELGLRALLTGFRALLGEPPPRDAAAPAEPEAAR</sequence>
<dbReference type="InterPro" id="IPR004111">
    <property type="entry name" value="Repressor_TetR_C"/>
</dbReference>
<dbReference type="InterPro" id="IPR050109">
    <property type="entry name" value="HTH-type_TetR-like_transc_reg"/>
</dbReference>
<proteinExistence type="predicted"/>
<gene>
    <name evidence="7" type="ORF">D5H75_15295</name>
</gene>
<dbReference type="InterPro" id="IPR009057">
    <property type="entry name" value="Homeodomain-like_sf"/>
</dbReference>
<dbReference type="SUPFAM" id="SSF48498">
    <property type="entry name" value="Tetracyclin repressor-like, C-terminal domain"/>
    <property type="match status" value="1"/>
</dbReference>
<evidence type="ECO:0000256" key="2">
    <source>
        <dbReference type="ARBA" id="ARBA00023015"/>
    </source>
</evidence>
<keyword evidence="8" id="KW-1185">Reference proteome</keyword>
<evidence type="ECO:0000256" key="3">
    <source>
        <dbReference type="ARBA" id="ARBA00023125"/>
    </source>
</evidence>
<reference evidence="7 8" key="1">
    <citation type="submission" date="2018-09" db="EMBL/GenBank/DDBJ databases">
        <title>YIM 75507 draft genome.</title>
        <authorList>
            <person name="Tang S."/>
            <person name="Feng Y."/>
        </authorList>
    </citation>
    <scope>NUCLEOTIDE SEQUENCE [LARGE SCALE GENOMIC DNA]</scope>
    <source>
        <strain evidence="7 8">YIM 75507</strain>
    </source>
</reference>
<dbReference type="SUPFAM" id="SSF46689">
    <property type="entry name" value="Homeodomain-like"/>
    <property type="match status" value="1"/>
</dbReference>
<comment type="caution">
    <text evidence="7">The sequence shown here is derived from an EMBL/GenBank/DDBJ whole genome shotgun (WGS) entry which is preliminary data.</text>
</comment>
<organism evidence="7 8">
    <name type="scientific">Bailinhaonella thermotolerans</name>
    <dbReference type="NCBI Taxonomy" id="1070861"/>
    <lineage>
        <taxon>Bacteria</taxon>
        <taxon>Bacillati</taxon>
        <taxon>Actinomycetota</taxon>
        <taxon>Actinomycetes</taxon>
        <taxon>Streptosporangiales</taxon>
        <taxon>Streptosporangiaceae</taxon>
        <taxon>Bailinhaonella</taxon>
    </lineage>
</organism>
<keyword evidence="3 5" id="KW-0238">DNA-binding</keyword>
<dbReference type="RefSeq" id="WP_119927068.1">
    <property type="nucleotide sequence ID" value="NZ_QZEY01000004.1"/>
</dbReference>
<dbReference type="Gene3D" id="1.10.357.10">
    <property type="entry name" value="Tetracycline Repressor, domain 2"/>
    <property type="match status" value="1"/>
</dbReference>
<dbReference type="OrthoDB" id="329481at2"/>
<evidence type="ECO:0000313" key="7">
    <source>
        <dbReference type="EMBL" id="RJL32818.1"/>
    </source>
</evidence>
<dbReference type="GO" id="GO:0000976">
    <property type="term" value="F:transcription cis-regulatory region binding"/>
    <property type="evidence" value="ECO:0007669"/>
    <property type="project" value="TreeGrafter"/>
</dbReference>
<dbReference type="PRINTS" id="PR00400">
    <property type="entry name" value="TETREPRESSOR"/>
</dbReference>
<evidence type="ECO:0000313" key="8">
    <source>
        <dbReference type="Proteomes" id="UP000265768"/>
    </source>
</evidence>
<accession>A0A3A4ASE3</accession>
<dbReference type="InterPro" id="IPR003012">
    <property type="entry name" value="Tet_transcr_reg_TetR"/>
</dbReference>
<dbReference type="Pfam" id="PF02909">
    <property type="entry name" value="TetR_C_1"/>
    <property type="match status" value="1"/>
</dbReference>
<evidence type="ECO:0000256" key="5">
    <source>
        <dbReference type="PROSITE-ProRule" id="PRU00335"/>
    </source>
</evidence>
<dbReference type="GO" id="GO:0046677">
    <property type="term" value="P:response to antibiotic"/>
    <property type="evidence" value="ECO:0007669"/>
    <property type="project" value="InterPro"/>
</dbReference>
<dbReference type="PANTHER" id="PTHR30055">
    <property type="entry name" value="HTH-TYPE TRANSCRIPTIONAL REGULATOR RUTR"/>
    <property type="match status" value="1"/>
</dbReference>
<keyword evidence="2" id="KW-0805">Transcription regulation</keyword>
<feature type="DNA-binding region" description="H-T-H motif" evidence="5">
    <location>
        <begin position="29"/>
        <end position="48"/>
    </location>
</feature>
<dbReference type="PROSITE" id="PS50977">
    <property type="entry name" value="HTH_TETR_2"/>
    <property type="match status" value="1"/>
</dbReference>
<feature type="domain" description="HTH tetR-type" evidence="6">
    <location>
        <begin position="8"/>
        <end position="66"/>
    </location>
</feature>
<protein>
    <submittedName>
        <fullName evidence="7">TetR family transcriptional regulator</fullName>
    </submittedName>
</protein>
<evidence type="ECO:0000259" key="6">
    <source>
        <dbReference type="PROSITE" id="PS50977"/>
    </source>
</evidence>
<keyword evidence="4" id="KW-0804">Transcription</keyword>
<dbReference type="GO" id="GO:0045892">
    <property type="term" value="P:negative regulation of DNA-templated transcription"/>
    <property type="evidence" value="ECO:0007669"/>
    <property type="project" value="InterPro"/>
</dbReference>
<name>A0A3A4ASE3_9ACTN</name>
<dbReference type="InterPro" id="IPR036271">
    <property type="entry name" value="Tet_transcr_reg_TetR-rel_C_sf"/>
</dbReference>
<dbReference type="GO" id="GO:0003700">
    <property type="term" value="F:DNA-binding transcription factor activity"/>
    <property type="evidence" value="ECO:0007669"/>
    <property type="project" value="TreeGrafter"/>
</dbReference>
<evidence type="ECO:0000256" key="4">
    <source>
        <dbReference type="ARBA" id="ARBA00023163"/>
    </source>
</evidence>
<dbReference type="AlphaFoldDB" id="A0A3A4ASE3"/>
<dbReference type="EMBL" id="QZEY01000004">
    <property type="protein sequence ID" value="RJL32818.1"/>
    <property type="molecule type" value="Genomic_DNA"/>
</dbReference>
<keyword evidence="1" id="KW-0678">Repressor</keyword>
<evidence type="ECO:0000256" key="1">
    <source>
        <dbReference type="ARBA" id="ARBA00022491"/>
    </source>
</evidence>
<dbReference type="InterPro" id="IPR001647">
    <property type="entry name" value="HTH_TetR"/>
</dbReference>